<name>A0A9X0QIV5_9BACT</name>
<evidence type="ECO:0000259" key="6">
    <source>
        <dbReference type="Pfam" id="PF07715"/>
    </source>
</evidence>
<dbReference type="InterPro" id="IPR012910">
    <property type="entry name" value="Plug_dom"/>
</dbReference>
<dbReference type="Gene3D" id="2.60.40.1120">
    <property type="entry name" value="Carboxypeptidase-like, regulatory domain"/>
    <property type="match status" value="1"/>
</dbReference>
<keyword evidence="2" id="KW-0472">Membrane</keyword>
<dbReference type="EMBL" id="JACHEB010000012">
    <property type="protein sequence ID" value="MBB5330944.1"/>
    <property type="molecule type" value="Genomic_DNA"/>
</dbReference>
<dbReference type="SUPFAM" id="SSF49464">
    <property type="entry name" value="Carboxypeptidase regulatory domain-like"/>
    <property type="match status" value="1"/>
</dbReference>
<sequence length="1157" mass="122399">MIRVNFARALILLVLFASFTKNVITQTLTSATIVGAVSDSSGAFVPQVNVRITQTGTEVVRTTTTDGAGEYRFPFLKPGDYIVTAEGGGLNSIPVHVQLLVGKEEAVNITLGVQSVQQSVDVTTASTLVQAENGNQVTSYSQQYIENTPVNGGDITNVAFTTPGLRLNVGGGNANFNVNGLPFNSVLFTMNGADIVEPYNLNNKSGASNNTLGANDVAEAAVVVNAYSAQYGREAGAQVNYISKSGTNQFHGNLVENYNGEFLNANDYFNKLNNTPRARSVANQYAASVGGPVLKDKLAFFVNTEGLRYALPSSGVVSLPSPALQQYILSHVPASSLPIYQSLFKLYNSAPGVGRAVPVTNGNLPLQDSSGHLGCGRQTFTGTYVNGSSGPQFGVDTPCAVAFGTTASSINTEYFISGRLDYSINDKQKIYFRISRDAGTQASFTSPISPVYNRQSVQPWVIPQLNYTYAITPNLVNNFVLNGNWYSAITGPADFKLAQTDLPTAVGFADGGANGSNTTNGGPTSTTTVNSSPGFAGIGPSLPVGRRGQQLGIIDDLSWSVKRHTLQAGVNDRNNRISDSSIASGSIVGTYNFNDLTDFADGIVNSTSKGSAYTQSFPLLQTVHTRLNSLGFYVQDEWKIRRNLNLTYGVRFELQGNPSCQESCYSRANTAFLTPGYQAGLSVPYNATLQTGLKKNFKDFEGIVTEPRFAFAYSPLGDGKTVIRGGVGLFANTIQGSITASVFGNAPNKFSPTVSSGTVGLTSTPGSSQAAASASNQVFQEGFTQGSTLPELRAAVPSGTTFATPTLYVNPNLFHTIKVLEWSAELEQPFSAHDLVSFSYSGNHGYDEPLSNAAANAYASNAALYPTGFGGLPTSAPDPRFSTVTQISNAGYSNYEGVTVTERHAFAHNFQGQIGYTWSHALQFGTIFDPPFFSQGDTSQSAGSYGPTNFDTRHNLEADLVYTEPRLRGKLLNATAGGWTVGGKLYRYSGRPFSVTNSLIQSSLVSSGQTNNFPSSTLILADTLDQKALGTGCGKSAVKSACLKASQFASVVTASNPGGQRDFGNTAPNSFRGPGFFSIAAQLSKTIPVTEHTHFDLGADAYNLLNHTNLAVPNSNVGGSGFGLITSTVSSPTSIYGTGQGAIVSGRVLVVFGKFLF</sequence>
<dbReference type="Pfam" id="PF07715">
    <property type="entry name" value="Plug"/>
    <property type="match status" value="1"/>
</dbReference>
<dbReference type="Gene3D" id="2.170.130.10">
    <property type="entry name" value="TonB-dependent receptor, plug domain"/>
    <property type="match status" value="1"/>
</dbReference>
<feature type="domain" description="TonB-dependent receptor plug" evidence="6">
    <location>
        <begin position="133"/>
        <end position="236"/>
    </location>
</feature>
<proteinExistence type="predicted"/>
<dbReference type="InterPro" id="IPR057601">
    <property type="entry name" value="Oar-like_b-barrel"/>
</dbReference>
<feature type="compositionally biased region" description="Low complexity" evidence="4">
    <location>
        <begin position="515"/>
        <end position="533"/>
    </location>
</feature>
<dbReference type="Pfam" id="PF25183">
    <property type="entry name" value="OMP_b-brl_4"/>
    <property type="match status" value="1"/>
</dbReference>
<dbReference type="InterPro" id="IPR036942">
    <property type="entry name" value="Beta-barrel_TonB_sf"/>
</dbReference>
<gene>
    <name evidence="8" type="ORF">HDF14_004581</name>
</gene>
<dbReference type="SUPFAM" id="SSF56935">
    <property type="entry name" value="Porins"/>
    <property type="match status" value="1"/>
</dbReference>
<dbReference type="GO" id="GO:0009279">
    <property type="term" value="C:cell outer membrane"/>
    <property type="evidence" value="ECO:0007669"/>
    <property type="project" value="UniProtKB-SubCell"/>
</dbReference>
<dbReference type="InterPro" id="IPR008969">
    <property type="entry name" value="CarboxyPept-like_regulatory"/>
</dbReference>
<feature type="domain" description="TonB-dependent transporter Oar-like beta-barrel" evidence="7">
    <location>
        <begin position="242"/>
        <end position="1131"/>
    </location>
</feature>
<keyword evidence="9" id="KW-1185">Reference proteome</keyword>
<evidence type="ECO:0000256" key="2">
    <source>
        <dbReference type="ARBA" id="ARBA00023136"/>
    </source>
</evidence>
<evidence type="ECO:0000256" key="1">
    <source>
        <dbReference type="ARBA" id="ARBA00004442"/>
    </source>
</evidence>
<evidence type="ECO:0000256" key="4">
    <source>
        <dbReference type="SAM" id="MobiDB-lite"/>
    </source>
</evidence>
<evidence type="ECO:0000313" key="9">
    <source>
        <dbReference type="Proteomes" id="UP000535182"/>
    </source>
</evidence>
<keyword evidence="3" id="KW-0998">Cell outer membrane</keyword>
<evidence type="ECO:0000313" key="8">
    <source>
        <dbReference type="EMBL" id="MBB5330944.1"/>
    </source>
</evidence>
<keyword evidence="5" id="KW-0732">Signal</keyword>
<feature type="signal peptide" evidence="5">
    <location>
        <begin position="1"/>
        <end position="23"/>
    </location>
</feature>
<protein>
    <recommendedName>
        <fullName evidence="10">Carboxypeptidase family protein</fullName>
    </recommendedName>
</protein>
<evidence type="ECO:0008006" key="10">
    <source>
        <dbReference type="Google" id="ProtNLM"/>
    </source>
</evidence>
<dbReference type="Proteomes" id="UP000535182">
    <property type="component" value="Unassembled WGS sequence"/>
</dbReference>
<evidence type="ECO:0000256" key="3">
    <source>
        <dbReference type="ARBA" id="ARBA00023237"/>
    </source>
</evidence>
<dbReference type="Gene3D" id="2.40.170.20">
    <property type="entry name" value="TonB-dependent receptor, beta-barrel domain"/>
    <property type="match status" value="1"/>
</dbReference>
<dbReference type="Pfam" id="PF13620">
    <property type="entry name" value="CarboxypepD_reg"/>
    <property type="match status" value="1"/>
</dbReference>
<organism evidence="8 9">
    <name type="scientific">Tunturiibacter gelidiferens</name>
    <dbReference type="NCBI Taxonomy" id="3069689"/>
    <lineage>
        <taxon>Bacteria</taxon>
        <taxon>Pseudomonadati</taxon>
        <taxon>Acidobacteriota</taxon>
        <taxon>Terriglobia</taxon>
        <taxon>Terriglobales</taxon>
        <taxon>Acidobacteriaceae</taxon>
        <taxon>Tunturiibacter</taxon>
    </lineage>
</organism>
<feature type="region of interest" description="Disordered" evidence="4">
    <location>
        <begin position="513"/>
        <end position="533"/>
    </location>
</feature>
<evidence type="ECO:0000259" key="7">
    <source>
        <dbReference type="Pfam" id="PF25183"/>
    </source>
</evidence>
<dbReference type="AlphaFoldDB" id="A0A9X0QIV5"/>
<feature type="chain" id="PRO_5040936167" description="Carboxypeptidase family protein" evidence="5">
    <location>
        <begin position="24"/>
        <end position="1157"/>
    </location>
</feature>
<accession>A0A9X0QIV5</accession>
<reference evidence="8 9" key="1">
    <citation type="submission" date="2020-08" db="EMBL/GenBank/DDBJ databases">
        <title>Genomic Encyclopedia of Type Strains, Phase IV (KMG-V): Genome sequencing to study the core and pangenomes of soil and plant-associated prokaryotes.</title>
        <authorList>
            <person name="Whitman W."/>
        </authorList>
    </citation>
    <scope>NUCLEOTIDE SEQUENCE [LARGE SCALE GENOMIC DNA]</scope>
    <source>
        <strain evidence="8 9">X5P2</strain>
    </source>
</reference>
<dbReference type="InterPro" id="IPR037066">
    <property type="entry name" value="Plug_dom_sf"/>
</dbReference>
<comment type="caution">
    <text evidence="8">The sequence shown here is derived from an EMBL/GenBank/DDBJ whole genome shotgun (WGS) entry which is preliminary data.</text>
</comment>
<evidence type="ECO:0000256" key="5">
    <source>
        <dbReference type="SAM" id="SignalP"/>
    </source>
</evidence>
<comment type="subcellular location">
    <subcellularLocation>
        <location evidence="1">Cell outer membrane</location>
    </subcellularLocation>
</comment>
<dbReference type="RefSeq" id="WP_183980821.1">
    <property type="nucleotide sequence ID" value="NZ_JACHEB010000012.1"/>
</dbReference>